<dbReference type="EMBL" id="OW152828">
    <property type="protein sequence ID" value="CAH2045859.1"/>
    <property type="molecule type" value="Genomic_DNA"/>
</dbReference>
<sequence>MGVRFAVANNRHGSNLARTPSSTALLISIFINKAQYYIAERDPMFTVQTAFLPLRPLFPYTLLPGALWPSRDVPAAKTVGHSWSPYQRATVKSSTLAR</sequence>
<protein>
    <submittedName>
        <fullName evidence="1">Uncharacterized protein</fullName>
    </submittedName>
</protein>
<keyword evidence="2" id="KW-1185">Reference proteome</keyword>
<evidence type="ECO:0000313" key="1">
    <source>
        <dbReference type="EMBL" id="CAH2045859.1"/>
    </source>
</evidence>
<feature type="non-terminal residue" evidence="1">
    <location>
        <position position="98"/>
    </location>
</feature>
<accession>A0ABN8I127</accession>
<gene>
    <name evidence="1" type="ORF">IPOD504_LOCUS5262</name>
</gene>
<reference evidence="1" key="1">
    <citation type="submission" date="2022-03" db="EMBL/GenBank/DDBJ databases">
        <authorList>
            <person name="Martin H S."/>
        </authorList>
    </citation>
    <scope>NUCLEOTIDE SEQUENCE</scope>
</reference>
<dbReference type="Proteomes" id="UP000837857">
    <property type="component" value="Chromosome 16"/>
</dbReference>
<evidence type="ECO:0000313" key="2">
    <source>
        <dbReference type="Proteomes" id="UP000837857"/>
    </source>
</evidence>
<proteinExistence type="predicted"/>
<name>A0ABN8I127_9NEOP</name>
<organism evidence="1 2">
    <name type="scientific">Iphiclides podalirius</name>
    <name type="common">scarce swallowtail</name>
    <dbReference type="NCBI Taxonomy" id="110791"/>
    <lineage>
        <taxon>Eukaryota</taxon>
        <taxon>Metazoa</taxon>
        <taxon>Ecdysozoa</taxon>
        <taxon>Arthropoda</taxon>
        <taxon>Hexapoda</taxon>
        <taxon>Insecta</taxon>
        <taxon>Pterygota</taxon>
        <taxon>Neoptera</taxon>
        <taxon>Endopterygota</taxon>
        <taxon>Lepidoptera</taxon>
        <taxon>Glossata</taxon>
        <taxon>Ditrysia</taxon>
        <taxon>Papilionoidea</taxon>
        <taxon>Papilionidae</taxon>
        <taxon>Papilioninae</taxon>
        <taxon>Iphiclides</taxon>
    </lineage>
</organism>